<dbReference type="ESTHER" id="shelp-a3qdi5">
    <property type="family name" value="A85-IroE-IroD-Fes-Yiel"/>
</dbReference>
<comment type="similarity">
    <text evidence="1">Belongs to the esterase D family.</text>
</comment>
<protein>
    <submittedName>
        <fullName evidence="4">Putative esterase</fullName>
    </submittedName>
</protein>
<gene>
    <name evidence="4" type="ordered locus">Shew_1666</name>
</gene>
<dbReference type="STRING" id="323850.Shew_1666"/>
<proteinExistence type="inferred from homology"/>
<dbReference type="HOGENOM" id="CLU_039834_0_1_6"/>
<accession>A3QDI5</accession>
<dbReference type="PANTHER" id="PTHR40841">
    <property type="entry name" value="SIDEROPHORE TRIACETYLFUSARININE C ESTERASE"/>
    <property type="match status" value="1"/>
</dbReference>
<dbReference type="GO" id="GO:0016788">
    <property type="term" value="F:hydrolase activity, acting on ester bonds"/>
    <property type="evidence" value="ECO:0007669"/>
    <property type="project" value="TreeGrafter"/>
</dbReference>
<organism evidence="4 5">
    <name type="scientific">Shewanella loihica (strain ATCC BAA-1088 / PV-4)</name>
    <dbReference type="NCBI Taxonomy" id="323850"/>
    <lineage>
        <taxon>Bacteria</taxon>
        <taxon>Pseudomonadati</taxon>
        <taxon>Pseudomonadota</taxon>
        <taxon>Gammaproteobacteria</taxon>
        <taxon>Alteromonadales</taxon>
        <taxon>Shewanellaceae</taxon>
        <taxon>Shewanella</taxon>
    </lineage>
</organism>
<feature type="chain" id="PRO_5002656827" evidence="3">
    <location>
        <begin position="49"/>
        <end position="445"/>
    </location>
</feature>
<dbReference type="Pfam" id="PF00756">
    <property type="entry name" value="Esterase"/>
    <property type="match status" value="1"/>
</dbReference>
<evidence type="ECO:0000313" key="4">
    <source>
        <dbReference type="EMBL" id="ABO23533.1"/>
    </source>
</evidence>
<evidence type="ECO:0000256" key="2">
    <source>
        <dbReference type="ARBA" id="ARBA00022801"/>
    </source>
</evidence>
<dbReference type="InterPro" id="IPR000801">
    <property type="entry name" value="Esterase-like"/>
</dbReference>
<dbReference type="PANTHER" id="PTHR40841:SF2">
    <property type="entry name" value="SIDEROPHORE-DEGRADING ESTERASE (EUROFUNG)"/>
    <property type="match status" value="1"/>
</dbReference>
<name>A3QDI5_SHELP</name>
<dbReference type="SUPFAM" id="SSF53474">
    <property type="entry name" value="alpha/beta-Hydrolases"/>
    <property type="match status" value="1"/>
</dbReference>
<dbReference type="EMBL" id="CP000606">
    <property type="protein sequence ID" value="ABO23533.1"/>
    <property type="molecule type" value="Genomic_DNA"/>
</dbReference>
<keyword evidence="2" id="KW-0378">Hydrolase</keyword>
<keyword evidence="5" id="KW-1185">Reference proteome</keyword>
<dbReference type="Proteomes" id="UP000001558">
    <property type="component" value="Chromosome"/>
</dbReference>
<dbReference type="InterPro" id="IPR029058">
    <property type="entry name" value="AB_hydrolase_fold"/>
</dbReference>
<dbReference type="InterPro" id="IPR052558">
    <property type="entry name" value="Siderophore_Hydrolase_D"/>
</dbReference>
<dbReference type="AlphaFoldDB" id="A3QDI5"/>
<evidence type="ECO:0000256" key="3">
    <source>
        <dbReference type="SAM" id="SignalP"/>
    </source>
</evidence>
<feature type="signal peptide" evidence="3">
    <location>
        <begin position="1"/>
        <end position="48"/>
    </location>
</feature>
<sequence precursor="true">MTPIPKTSVPKTSVPTTPEPIRTNIPTALGKCLSLCLCLLLPLTQAWAETPANADVTASDNAIIAGHEFSHDSSEFKTPRRYMVSLPEGYHGNTRHYPVLYVVDADFQFQHVSALALHLARMGKIAPMIVVGIANQGQSDYLYTTTWKSDEGEAFGGADTFYRYLAKELIPTIDKQFRTNPHKALAGYSLGGLFTLYAMTQANSPFDAYLAMSPSVWYDKMHYIELLKQRLQKSPIEAPLFLTLANEQEMGVDELVTALKGYDAQKIHWQFKQYPSENHFTTALPALNDGLLFLSPDYGLDGSDMLALGDYRAVLDYFAKRKANWAGFHIEWLQAYQFGKYLFWSKQLDKLDGILAAVKQEFPDSLTIVTVQVAKGFNVKGDGARAKALLDSVAKEGEASPYWHREMSLYYQSQGDEANAQRHQQKALALATQYRLNTWELWELQ</sequence>
<dbReference type="OrthoDB" id="9784036at2"/>
<evidence type="ECO:0000256" key="1">
    <source>
        <dbReference type="ARBA" id="ARBA00005622"/>
    </source>
</evidence>
<dbReference type="Gene3D" id="3.40.50.1820">
    <property type="entry name" value="alpha/beta hydrolase"/>
    <property type="match status" value="1"/>
</dbReference>
<keyword evidence="3" id="KW-0732">Signal</keyword>
<evidence type="ECO:0000313" key="5">
    <source>
        <dbReference type="Proteomes" id="UP000001558"/>
    </source>
</evidence>
<dbReference type="KEGG" id="slo:Shew_1666"/>
<reference evidence="4 5" key="1">
    <citation type="submission" date="2007-03" db="EMBL/GenBank/DDBJ databases">
        <title>Complete sequence of Shewanella loihica PV-4.</title>
        <authorList>
            <consortium name="US DOE Joint Genome Institute"/>
            <person name="Copeland A."/>
            <person name="Lucas S."/>
            <person name="Lapidus A."/>
            <person name="Barry K."/>
            <person name="Detter J.C."/>
            <person name="Glavina del Rio T."/>
            <person name="Hammon N."/>
            <person name="Israni S."/>
            <person name="Dalin E."/>
            <person name="Tice H."/>
            <person name="Pitluck S."/>
            <person name="Chain P."/>
            <person name="Malfatti S."/>
            <person name="Shin M."/>
            <person name="Vergez L."/>
            <person name="Schmutz J."/>
            <person name="Larimer F."/>
            <person name="Land M."/>
            <person name="Hauser L."/>
            <person name="Kyrpides N."/>
            <person name="Mikhailova N."/>
            <person name="Romine M.F."/>
            <person name="Serres G."/>
            <person name="Fredrickson J."/>
            <person name="Tiedje J."/>
            <person name="Richardson P."/>
        </authorList>
    </citation>
    <scope>NUCLEOTIDE SEQUENCE [LARGE SCALE GENOMIC DNA]</scope>
    <source>
        <strain evidence="5">ATCC BAA-1088 / PV-4</strain>
    </source>
</reference>
<dbReference type="eggNOG" id="COG2819">
    <property type="taxonomic scope" value="Bacteria"/>
</dbReference>